<reference evidence="5 6" key="1">
    <citation type="submission" date="2022-04" db="EMBL/GenBank/DDBJ databases">
        <title>Diverse halophilic archaea isolated from saline environments.</title>
        <authorList>
            <person name="Cui H.-L."/>
        </authorList>
    </citation>
    <scope>NUCLEOTIDE SEQUENCE [LARGE SCALE GENOMIC DNA]</scope>
    <source>
        <strain evidence="5 6">XZYJT49</strain>
    </source>
</reference>
<dbReference type="InterPro" id="IPR007050">
    <property type="entry name" value="HTH_bacterioopsin"/>
</dbReference>
<sequence length="218" mass="24163">MGVVTAFEIEVPASTLALAETFERAPDATVQLEQTVGGPDGRDTVSAWISGVEDDRPADLLREDSTVTEVHRLGGDGDAELLELRFEEPICRFADTIFERGGTILRATAEDGVWRMQLRFADSDDVAEAFDDEFTSEFDATITRLYGSNDAPTVDTGLTDKQRRALDAAFDMGYYEIPRAVDLRRVGERLGISRQAVSERLRRGHELLVADLFGERSE</sequence>
<keyword evidence="6" id="KW-1185">Reference proteome</keyword>
<dbReference type="Pfam" id="PF15915">
    <property type="entry name" value="BAT"/>
    <property type="match status" value="1"/>
</dbReference>
<dbReference type="Pfam" id="PF04967">
    <property type="entry name" value="HTH_10"/>
    <property type="match status" value="1"/>
</dbReference>
<keyword evidence="2" id="KW-0804">Transcription</keyword>
<organism evidence="5 6">
    <name type="scientific">Halorussus limi</name>
    <dbReference type="NCBI Taxonomy" id="2938695"/>
    <lineage>
        <taxon>Archaea</taxon>
        <taxon>Methanobacteriati</taxon>
        <taxon>Methanobacteriota</taxon>
        <taxon>Stenosarchaea group</taxon>
        <taxon>Halobacteria</taxon>
        <taxon>Halobacteriales</taxon>
        <taxon>Haladaptataceae</taxon>
        <taxon>Halorussus</taxon>
    </lineage>
</organism>
<dbReference type="SUPFAM" id="SSF88659">
    <property type="entry name" value="Sigma3 and sigma4 domains of RNA polymerase sigma factors"/>
    <property type="match status" value="1"/>
</dbReference>
<keyword evidence="1" id="KW-0805">Transcription regulation</keyword>
<proteinExistence type="predicted"/>
<dbReference type="KEGG" id="halx:M0R89_03025"/>
<accession>A0A8U0HVV0</accession>
<feature type="domain" description="HTH bat-type" evidence="3">
    <location>
        <begin position="158"/>
        <end position="204"/>
    </location>
</feature>
<dbReference type="AlphaFoldDB" id="A0A8U0HVV0"/>
<dbReference type="EMBL" id="CP096659">
    <property type="protein sequence ID" value="UPV75048.1"/>
    <property type="molecule type" value="Genomic_DNA"/>
</dbReference>
<name>A0A8U0HVV0_9EURY</name>
<dbReference type="InterPro" id="IPR013324">
    <property type="entry name" value="RNA_pol_sigma_r3/r4-like"/>
</dbReference>
<evidence type="ECO:0000256" key="2">
    <source>
        <dbReference type="ARBA" id="ARBA00023163"/>
    </source>
</evidence>
<dbReference type="Proteomes" id="UP000830729">
    <property type="component" value="Chromosome"/>
</dbReference>
<evidence type="ECO:0000259" key="3">
    <source>
        <dbReference type="Pfam" id="PF04967"/>
    </source>
</evidence>
<dbReference type="RefSeq" id="WP_248651091.1">
    <property type="nucleotide sequence ID" value="NZ_CP096659.1"/>
</dbReference>
<dbReference type="PANTHER" id="PTHR34236">
    <property type="entry name" value="DIMETHYL SULFOXIDE REDUCTASE TRANSCRIPTIONAL ACTIVATOR"/>
    <property type="match status" value="1"/>
</dbReference>
<evidence type="ECO:0000313" key="6">
    <source>
        <dbReference type="Proteomes" id="UP000830729"/>
    </source>
</evidence>
<gene>
    <name evidence="5" type="ORF">M0R89_03025</name>
</gene>
<dbReference type="GeneID" id="72184138"/>
<dbReference type="PANTHER" id="PTHR34236:SF1">
    <property type="entry name" value="DIMETHYL SULFOXIDE REDUCTASE TRANSCRIPTIONAL ACTIVATOR"/>
    <property type="match status" value="1"/>
</dbReference>
<evidence type="ECO:0000313" key="5">
    <source>
        <dbReference type="EMBL" id="UPV75048.1"/>
    </source>
</evidence>
<evidence type="ECO:0000256" key="1">
    <source>
        <dbReference type="ARBA" id="ARBA00023015"/>
    </source>
</evidence>
<dbReference type="InterPro" id="IPR031803">
    <property type="entry name" value="BAT_GAF/HTH-assoc"/>
</dbReference>
<evidence type="ECO:0000259" key="4">
    <source>
        <dbReference type="Pfam" id="PF15915"/>
    </source>
</evidence>
<protein>
    <submittedName>
        <fullName evidence="5">Helix-turn-helix domain-containing protein</fullName>
    </submittedName>
</protein>
<feature type="domain" description="Bacterioopsin transcriptional activator GAF and HTH associated" evidence="4">
    <location>
        <begin position="4"/>
        <end position="131"/>
    </location>
</feature>